<feature type="signal peptide" evidence="3">
    <location>
        <begin position="1"/>
        <end position="25"/>
    </location>
</feature>
<dbReference type="AlphaFoldDB" id="A0AAD8JCR1"/>
<keyword evidence="1" id="KW-0812">Transmembrane</keyword>
<dbReference type="Pfam" id="PF03134">
    <property type="entry name" value="TB2_DP1_HVA22"/>
    <property type="match status" value="1"/>
</dbReference>
<keyword evidence="3" id="KW-0732">Signal</keyword>
<proteinExistence type="inferred from homology"/>
<dbReference type="PANTHER" id="PTHR12300:SF43">
    <property type="entry name" value="HVA22-LIKE PROTEIN"/>
    <property type="match status" value="1"/>
</dbReference>
<dbReference type="InterPro" id="IPR003604">
    <property type="entry name" value="Matrin/U1-like-C_Znf_C2H2"/>
</dbReference>
<keyword evidence="6" id="KW-1185">Reference proteome</keyword>
<evidence type="ECO:0000256" key="1">
    <source>
        <dbReference type="RuleBase" id="RU362006"/>
    </source>
</evidence>
<dbReference type="PANTHER" id="PTHR12300">
    <property type="entry name" value="HVA22-LIKE PROTEINS"/>
    <property type="match status" value="1"/>
</dbReference>
<dbReference type="GO" id="GO:0016020">
    <property type="term" value="C:membrane"/>
    <property type="evidence" value="ECO:0007669"/>
    <property type="project" value="UniProtKB-SubCell"/>
</dbReference>
<feature type="chain" id="PRO_5042087348" description="HVA22-like protein" evidence="3">
    <location>
        <begin position="26"/>
        <end position="373"/>
    </location>
</feature>
<comment type="similarity">
    <text evidence="1">Belongs to the DP1 family.</text>
</comment>
<reference evidence="5" key="1">
    <citation type="submission" date="2023-02" db="EMBL/GenBank/DDBJ databases">
        <title>Genome of toxic invasive species Heracleum sosnowskyi carries increased number of genes despite the absence of recent whole-genome duplications.</title>
        <authorList>
            <person name="Schelkunov M."/>
            <person name="Shtratnikova V."/>
            <person name="Makarenko M."/>
            <person name="Klepikova A."/>
            <person name="Omelchenko D."/>
            <person name="Novikova G."/>
            <person name="Obukhova E."/>
            <person name="Bogdanov V."/>
            <person name="Penin A."/>
            <person name="Logacheva M."/>
        </authorList>
    </citation>
    <scope>NUCLEOTIDE SEQUENCE</scope>
    <source>
        <strain evidence="5">Hsosn_3</strain>
        <tissue evidence="5">Leaf</tissue>
    </source>
</reference>
<keyword evidence="1" id="KW-1133">Transmembrane helix</keyword>
<gene>
    <name evidence="5" type="ORF">POM88_001715</name>
</gene>
<dbReference type="InterPro" id="IPR036236">
    <property type="entry name" value="Znf_C2H2_sf"/>
</dbReference>
<dbReference type="Pfam" id="PF12874">
    <property type="entry name" value="zf-met"/>
    <property type="match status" value="3"/>
</dbReference>
<dbReference type="SUPFAM" id="SSF57667">
    <property type="entry name" value="beta-beta-alpha zinc fingers"/>
    <property type="match status" value="3"/>
</dbReference>
<evidence type="ECO:0000313" key="5">
    <source>
        <dbReference type="EMBL" id="KAK1402110.1"/>
    </source>
</evidence>
<organism evidence="5 6">
    <name type="scientific">Heracleum sosnowskyi</name>
    <dbReference type="NCBI Taxonomy" id="360622"/>
    <lineage>
        <taxon>Eukaryota</taxon>
        <taxon>Viridiplantae</taxon>
        <taxon>Streptophyta</taxon>
        <taxon>Embryophyta</taxon>
        <taxon>Tracheophyta</taxon>
        <taxon>Spermatophyta</taxon>
        <taxon>Magnoliopsida</taxon>
        <taxon>eudicotyledons</taxon>
        <taxon>Gunneridae</taxon>
        <taxon>Pentapetalae</taxon>
        <taxon>asterids</taxon>
        <taxon>campanulids</taxon>
        <taxon>Apiales</taxon>
        <taxon>Apiaceae</taxon>
        <taxon>Apioideae</taxon>
        <taxon>apioid superclade</taxon>
        <taxon>Tordylieae</taxon>
        <taxon>Tordyliinae</taxon>
        <taxon>Heracleum</taxon>
    </lineage>
</organism>
<comment type="caution">
    <text evidence="5">The sequence shown here is derived from an EMBL/GenBank/DDBJ whole genome shotgun (WGS) entry which is preliminary data.</text>
</comment>
<dbReference type="SMART" id="SM00355">
    <property type="entry name" value="ZnF_C2H2"/>
    <property type="match status" value="3"/>
</dbReference>
<keyword evidence="1" id="KW-0472">Membrane</keyword>
<comment type="caution">
    <text evidence="1">Lacks conserved residue(s) required for the propagation of feature annotation.</text>
</comment>
<feature type="domain" description="C2H2-type" evidence="4">
    <location>
        <begin position="318"/>
        <end position="340"/>
    </location>
</feature>
<protein>
    <recommendedName>
        <fullName evidence="1">HVA22-like protein</fullName>
    </recommendedName>
</protein>
<sequence length="373" mass="42021">MGLFGLFFFVLKCFKLLAWPSFALGYPLCASIQATETNCKYHMRKMVTYWILFSLICLFEHTFSGLLQWLPVWPYAKILAIFWLVIPRFDGAFIAYDSLVSPCLSLQLLQVVLDLLNKNQNLSLEGESFLVVAQRYVDEHGTEALEKLISLKPKNIEPTFSEADIKEVESLNQSSAPAENKTTEKLNTNLEVKNMTLPSPLEENAQREWTCAVCLVTTSSKATLNSHLLGRKHRARCEELKVGKQTTEKVVTVGGPNRVRYCTICQVKTSEETWNSHVQGKKHKSKCKELKAIVKEAKNNNFLRTATNNSGVNYSFGCDICEVMVQSEATLRSHLLGKKHKLKSEELKARESNSGHLEPALHSLHGPAPMADQ</sequence>
<evidence type="ECO:0000256" key="3">
    <source>
        <dbReference type="SAM" id="SignalP"/>
    </source>
</evidence>
<dbReference type="GO" id="GO:0008270">
    <property type="term" value="F:zinc ion binding"/>
    <property type="evidence" value="ECO:0007669"/>
    <property type="project" value="InterPro"/>
</dbReference>
<name>A0AAD8JCR1_9APIA</name>
<dbReference type="Proteomes" id="UP001237642">
    <property type="component" value="Unassembled WGS sequence"/>
</dbReference>
<evidence type="ECO:0000313" key="6">
    <source>
        <dbReference type="Proteomes" id="UP001237642"/>
    </source>
</evidence>
<reference evidence="5" key="2">
    <citation type="submission" date="2023-05" db="EMBL/GenBank/DDBJ databases">
        <authorList>
            <person name="Schelkunov M.I."/>
        </authorList>
    </citation>
    <scope>NUCLEOTIDE SEQUENCE</scope>
    <source>
        <strain evidence="5">Hsosn_3</strain>
        <tissue evidence="5">Leaf</tissue>
    </source>
</reference>
<feature type="transmembrane region" description="Helical" evidence="1">
    <location>
        <begin position="47"/>
        <end position="66"/>
    </location>
</feature>
<accession>A0AAD8JCR1</accession>
<dbReference type="InterPro" id="IPR013087">
    <property type="entry name" value="Znf_C2H2_type"/>
</dbReference>
<feature type="region of interest" description="Disordered" evidence="2">
    <location>
        <begin position="346"/>
        <end position="373"/>
    </location>
</feature>
<dbReference type="SMART" id="SM00451">
    <property type="entry name" value="ZnF_U1"/>
    <property type="match status" value="3"/>
</dbReference>
<evidence type="ECO:0000259" key="4">
    <source>
        <dbReference type="PROSITE" id="PS00028"/>
    </source>
</evidence>
<dbReference type="InterPro" id="IPR004345">
    <property type="entry name" value="TB2_DP1_HVA22"/>
</dbReference>
<dbReference type="Gene3D" id="3.30.160.60">
    <property type="entry name" value="Classic Zinc Finger"/>
    <property type="match status" value="3"/>
</dbReference>
<evidence type="ECO:0000256" key="2">
    <source>
        <dbReference type="SAM" id="MobiDB-lite"/>
    </source>
</evidence>
<dbReference type="PROSITE" id="PS00028">
    <property type="entry name" value="ZINC_FINGER_C2H2_1"/>
    <property type="match status" value="1"/>
</dbReference>
<comment type="subcellular location">
    <subcellularLocation>
        <location evidence="1">Membrane</location>
        <topology evidence="1">Multi-pass membrane protein</topology>
    </subcellularLocation>
</comment>
<dbReference type="EMBL" id="JAUIZM010000001">
    <property type="protein sequence ID" value="KAK1402110.1"/>
    <property type="molecule type" value="Genomic_DNA"/>
</dbReference>
<dbReference type="GO" id="GO:0003676">
    <property type="term" value="F:nucleic acid binding"/>
    <property type="evidence" value="ECO:0007669"/>
    <property type="project" value="InterPro"/>
</dbReference>